<protein>
    <submittedName>
        <fullName evidence="1">Uncharacterized protein</fullName>
    </submittedName>
</protein>
<organism evidence="1 2">
    <name type="scientific">Erythroxylum novogranatense</name>
    <dbReference type="NCBI Taxonomy" id="1862640"/>
    <lineage>
        <taxon>Eukaryota</taxon>
        <taxon>Viridiplantae</taxon>
        <taxon>Streptophyta</taxon>
        <taxon>Embryophyta</taxon>
        <taxon>Tracheophyta</taxon>
        <taxon>Spermatophyta</taxon>
        <taxon>Magnoliopsida</taxon>
        <taxon>eudicotyledons</taxon>
        <taxon>Gunneridae</taxon>
        <taxon>Pentapetalae</taxon>
        <taxon>rosids</taxon>
        <taxon>fabids</taxon>
        <taxon>Malpighiales</taxon>
        <taxon>Erythroxylaceae</taxon>
        <taxon>Erythroxylum</taxon>
    </lineage>
</organism>
<evidence type="ECO:0000313" key="2">
    <source>
        <dbReference type="Proteomes" id="UP001159364"/>
    </source>
</evidence>
<dbReference type="PANTHER" id="PTHR34569">
    <property type="entry name" value="EXPRESSED PROTEIN"/>
    <property type="match status" value="1"/>
</dbReference>
<name>A0AAV8TM25_9ROSI</name>
<dbReference type="Proteomes" id="UP001159364">
    <property type="component" value="Linkage Group LG04"/>
</dbReference>
<dbReference type="PANTHER" id="PTHR34569:SF12">
    <property type="entry name" value="TRANSMEMBRANE PROTEIN"/>
    <property type="match status" value="1"/>
</dbReference>
<comment type="caution">
    <text evidence="1">The sequence shown here is derived from an EMBL/GenBank/DDBJ whole genome shotgun (WGS) entry which is preliminary data.</text>
</comment>
<accession>A0AAV8TM25</accession>
<gene>
    <name evidence="1" type="ORF">K2173_012503</name>
</gene>
<reference evidence="1 2" key="1">
    <citation type="submission" date="2021-09" db="EMBL/GenBank/DDBJ databases">
        <title>Genomic insights and catalytic innovation underlie evolution of tropane alkaloids biosynthesis.</title>
        <authorList>
            <person name="Wang Y.-J."/>
            <person name="Tian T."/>
            <person name="Huang J.-P."/>
            <person name="Huang S.-X."/>
        </authorList>
    </citation>
    <scope>NUCLEOTIDE SEQUENCE [LARGE SCALE GENOMIC DNA]</scope>
    <source>
        <strain evidence="1">KIB-2018</strain>
        <tissue evidence="1">Leaf</tissue>
    </source>
</reference>
<dbReference type="EMBL" id="JAIWQS010000004">
    <property type="protein sequence ID" value="KAJ8766994.1"/>
    <property type="molecule type" value="Genomic_DNA"/>
</dbReference>
<evidence type="ECO:0000313" key="1">
    <source>
        <dbReference type="EMBL" id="KAJ8766994.1"/>
    </source>
</evidence>
<dbReference type="AlphaFoldDB" id="A0AAV8TM25"/>
<sequence>MEPSTTVISQNSLPNPNPESTFLEHNGFNHHSSFVEVEMTAVQSGGGGGGYTSLRDILAASSSSPPSIVSPTHNSSWDEIPIKNPLVKHAALAYLQPMSTPPEVGDRGLFGGLKEKCCGECGCLEWLAAIVVKPFRDVIWERSEEIDGADDDVKAE</sequence>
<keyword evidence="2" id="KW-1185">Reference proteome</keyword>
<proteinExistence type="predicted"/>